<gene>
    <name evidence="8" type="primary">8231314</name>
    <name evidence="7" type="ORF">Phum_PHUM076550</name>
</gene>
<dbReference type="GeneID" id="8231314"/>
<comment type="similarity">
    <text evidence="2">Belongs to the TAF9 family.</text>
</comment>
<keyword evidence="3" id="KW-0805">Transcription regulation</keyword>
<dbReference type="InterPro" id="IPR009072">
    <property type="entry name" value="Histone-fold"/>
</dbReference>
<dbReference type="FunCoup" id="E0VC09">
    <property type="interactions" value="1184"/>
</dbReference>
<dbReference type="GO" id="GO:0003743">
    <property type="term" value="F:translation initiation factor activity"/>
    <property type="evidence" value="ECO:0007669"/>
    <property type="project" value="UniProtKB-KW"/>
</dbReference>
<proteinExistence type="inferred from homology"/>
<evidence type="ECO:0000313" key="8">
    <source>
        <dbReference type="EnsemblMetazoa" id="PHUM076550-PA"/>
    </source>
</evidence>
<dbReference type="CDD" id="cd07979">
    <property type="entry name" value="HFD_TAF9"/>
    <property type="match status" value="1"/>
</dbReference>
<keyword evidence="7" id="KW-0396">Initiation factor</keyword>
<evidence type="ECO:0000256" key="3">
    <source>
        <dbReference type="ARBA" id="ARBA00023015"/>
    </source>
</evidence>
<dbReference type="KEGG" id="phu:Phum_PHUM076550"/>
<dbReference type="GO" id="GO:0046982">
    <property type="term" value="F:protein heterodimerization activity"/>
    <property type="evidence" value="ECO:0007669"/>
    <property type="project" value="InterPro"/>
</dbReference>
<name>E0VC09_PEDHC</name>
<keyword evidence="9" id="KW-1185">Reference proteome</keyword>
<dbReference type="EMBL" id="AAZO01000913">
    <property type="status" value="NOT_ANNOTATED_CDS"/>
    <property type="molecule type" value="Genomic_DNA"/>
</dbReference>
<evidence type="ECO:0000256" key="6">
    <source>
        <dbReference type="SAM" id="MobiDB-lite"/>
    </source>
</evidence>
<dbReference type="GO" id="GO:0016251">
    <property type="term" value="F:RNA polymerase II general transcription initiation factor activity"/>
    <property type="evidence" value="ECO:0007669"/>
    <property type="project" value="TreeGrafter"/>
</dbReference>
<reference evidence="8" key="3">
    <citation type="submission" date="2020-05" db="UniProtKB">
        <authorList>
            <consortium name="EnsemblMetazoa"/>
        </authorList>
    </citation>
    <scope>IDENTIFICATION</scope>
    <source>
        <strain evidence="8">USDA</strain>
    </source>
</reference>
<feature type="compositionally biased region" description="Low complexity" evidence="6">
    <location>
        <begin position="194"/>
        <end position="208"/>
    </location>
</feature>
<dbReference type="GO" id="GO:0005669">
    <property type="term" value="C:transcription factor TFIID complex"/>
    <property type="evidence" value="ECO:0007669"/>
    <property type="project" value="TreeGrafter"/>
</dbReference>
<reference evidence="7" key="1">
    <citation type="submission" date="2007-04" db="EMBL/GenBank/DDBJ databases">
        <title>Annotation of Pediculus humanus corporis strain USDA.</title>
        <authorList>
            <person name="Kirkness E."/>
            <person name="Hannick L."/>
            <person name="Hass B."/>
            <person name="Bruggner R."/>
            <person name="Lawson D."/>
            <person name="Bidwell S."/>
            <person name="Joardar V."/>
            <person name="Caler E."/>
            <person name="Walenz B."/>
            <person name="Inman J."/>
            <person name="Schobel S."/>
            <person name="Galinsky K."/>
            <person name="Amedeo P."/>
            <person name="Strausberg R."/>
        </authorList>
    </citation>
    <scope>NUCLEOTIDE SEQUENCE</scope>
    <source>
        <strain evidence="7">USDA</strain>
    </source>
</reference>
<evidence type="ECO:0000256" key="4">
    <source>
        <dbReference type="ARBA" id="ARBA00023163"/>
    </source>
</evidence>
<dbReference type="GO" id="GO:0003713">
    <property type="term" value="F:transcription coactivator activity"/>
    <property type="evidence" value="ECO:0007669"/>
    <property type="project" value="TreeGrafter"/>
</dbReference>
<sequence>MSNNNSTQSKNVPKDAQVIMSILKDMGVSDFEPQTIIQLLEFTYRYITTTLEDARVYATHANKKIIDLEDVQLAVHMQLDKNFTTPPPRDMLLEIARTKNSLPLPQIRPHCGIRLPPDRYCMTACNYELRSNKKPAGNLKSNTIYSNAQSSVFKPQIKSGIKRSIQTITRTQTITIPKPIIKFTTSSNISPSETTGQSQQSPIQPQTTRVQQQWKPIIQQPVVQTVVELDEPPASLIKKSSISDDI</sequence>
<protein>
    <submittedName>
        <fullName evidence="7">Transcription initiation factor TFIID subunit, putative</fullName>
    </submittedName>
</protein>
<dbReference type="OrthoDB" id="341924at2759"/>
<dbReference type="OMA" id="ACNYKLR"/>
<evidence type="ECO:0000256" key="2">
    <source>
        <dbReference type="ARBA" id="ARBA00007646"/>
    </source>
</evidence>
<dbReference type="EnsemblMetazoa" id="PHUM076550-RA">
    <property type="protein sequence ID" value="PHUM076550-PA"/>
    <property type="gene ID" value="PHUM076550"/>
</dbReference>
<evidence type="ECO:0000256" key="1">
    <source>
        <dbReference type="ARBA" id="ARBA00004123"/>
    </source>
</evidence>
<dbReference type="AlphaFoldDB" id="E0VC09"/>
<dbReference type="Pfam" id="PF02291">
    <property type="entry name" value="TFIID-31kDa"/>
    <property type="match status" value="1"/>
</dbReference>
<dbReference type="PANTHER" id="PTHR48068">
    <property type="entry name" value="TAF9 RNA POLYMERASE II, TATA BOX-BINDING PROTEIN (TBP)-ASSOCIATED FACTOR"/>
    <property type="match status" value="1"/>
</dbReference>
<dbReference type="GO" id="GO:0051123">
    <property type="term" value="P:RNA polymerase II preinitiation complex assembly"/>
    <property type="evidence" value="ECO:0007669"/>
    <property type="project" value="TreeGrafter"/>
</dbReference>
<dbReference type="HOGENOM" id="CLU_068315_2_0_1"/>
<dbReference type="Gene3D" id="1.10.20.10">
    <property type="entry name" value="Histone, subunit A"/>
    <property type="match status" value="1"/>
</dbReference>
<keyword evidence="7" id="KW-0648">Protein biosynthesis</keyword>
<dbReference type="CTD" id="8231314"/>
<keyword evidence="4" id="KW-0804">Transcription</keyword>
<dbReference type="EMBL" id="DS235044">
    <property type="protein sequence ID" value="EEB10915.1"/>
    <property type="molecule type" value="Genomic_DNA"/>
</dbReference>
<dbReference type="InterPro" id="IPR003162">
    <property type="entry name" value="TFIID-31"/>
</dbReference>
<dbReference type="InParanoid" id="E0VC09"/>
<keyword evidence="5" id="KW-0539">Nucleus</keyword>
<evidence type="ECO:0000313" key="9">
    <source>
        <dbReference type="Proteomes" id="UP000009046"/>
    </source>
</evidence>
<dbReference type="SUPFAM" id="SSF47113">
    <property type="entry name" value="Histone-fold"/>
    <property type="match status" value="1"/>
</dbReference>
<dbReference type="VEuPathDB" id="VectorBase:PHUM076550"/>
<dbReference type="eggNOG" id="KOG3334">
    <property type="taxonomic scope" value="Eukaryota"/>
</dbReference>
<dbReference type="FunFam" id="1.10.20.10:FF:000018">
    <property type="entry name" value="Transcription initiation factor TFIID subunit 9"/>
    <property type="match status" value="1"/>
</dbReference>
<dbReference type="GO" id="GO:0000124">
    <property type="term" value="C:SAGA complex"/>
    <property type="evidence" value="ECO:0007669"/>
    <property type="project" value="TreeGrafter"/>
</dbReference>
<dbReference type="Proteomes" id="UP000009046">
    <property type="component" value="Unassembled WGS sequence"/>
</dbReference>
<reference evidence="7" key="2">
    <citation type="submission" date="2007-04" db="EMBL/GenBank/DDBJ databases">
        <title>The genome of the human body louse.</title>
        <authorList>
            <consortium name="The Human Body Louse Genome Consortium"/>
            <person name="Kirkness E."/>
            <person name="Walenz B."/>
            <person name="Hass B."/>
            <person name="Bruggner R."/>
            <person name="Strausberg R."/>
        </authorList>
    </citation>
    <scope>NUCLEOTIDE SEQUENCE</scope>
    <source>
        <strain evidence="7">USDA</strain>
    </source>
</reference>
<feature type="region of interest" description="Disordered" evidence="6">
    <location>
        <begin position="185"/>
        <end position="212"/>
    </location>
</feature>
<evidence type="ECO:0000256" key="5">
    <source>
        <dbReference type="ARBA" id="ARBA00023242"/>
    </source>
</evidence>
<dbReference type="STRING" id="121224.E0VC09"/>
<dbReference type="InterPro" id="IPR051431">
    <property type="entry name" value="TFIID_subunit_9"/>
</dbReference>
<dbReference type="RefSeq" id="XP_002423653.1">
    <property type="nucleotide sequence ID" value="XM_002423608.1"/>
</dbReference>
<comment type="subcellular location">
    <subcellularLocation>
        <location evidence="1">Nucleus</location>
    </subcellularLocation>
</comment>
<accession>E0VC09</accession>
<evidence type="ECO:0000313" key="7">
    <source>
        <dbReference type="EMBL" id="EEB10915.1"/>
    </source>
</evidence>
<organism>
    <name type="scientific">Pediculus humanus subsp. corporis</name>
    <name type="common">Body louse</name>
    <dbReference type="NCBI Taxonomy" id="121224"/>
    <lineage>
        <taxon>Eukaryota</taxon>
        <taxon>Metazoa</taxon>
        <taxon>Ecdysozoa</taxon>
        <taxon>Arthropoda</taxon>
        <taxon>Hexapoda</taxon>
        <taxon>Insecta</taxon>
        <taxon>Pterygota</taxon>
        <taxon>Neoptera</taxon>
        <taxon>Paraneoptera</taxon>
        <taxon>Psocodea</taxon>
        <taxon>Troctomorpha</taxon>
        <taxon>Phthiraptera</taxon>
        <taxon>Anoplura</taxon>
        <taxon>Pediculidae</taxon>
        <taxon>Pediculus</taxon>
    </lineage>
</organism>
<dbReference type="PANTHER" id="PTHR48068:SF4">
    <property type="entry name" value="TATA-BOX BINDING PROTEIN ASSOCIATED FACTOR 9"/>
    <property type="match status" value="1"/>
</dbReference>